<accession>A0A7R9QZI5</accession>
<dbReference type="EMBL" id="CAJPVJ010029256">
    <property type="protein sequence ID" value="CAG2179896.1"/>
    <property type="molecule type" value="Genomic_DNA"/>
</dbReference>
<evidence type="ECO:0000313" key="3">
    <source>
        <dbReference type="Proteomes" id="UP000728032"/>
    </source>
</evidence>
<keyword evidence="3" id="KW-1185">Reference proteome</keyword>
<feature type="non-terminal residue" evidence="2">
    <location>
        <position position="99"/>
    </location>
</feature>
<gene>
    <name evidence="2" type="ORF">ONB1V03_LOCUS19319</name>
</gene>
<dbReference type="AlphaFoldDB" id="A0A7R9QZI5"/>
<dbReference type="EMBL" id="OC944081">
    <property type="protein sequence ID" value="CAD7662759.1"/>
    <property type="molecule type" value="Genomic_DNA"/>
</dbReference>
<reference evidence="2" key="1">
    <citation type="submission" date="2020-11" db="EMBL/GenBank/DDBJ databases">
        <authorList>
            <person name="Tran Van P."/>
        </authorList>
    </citation>
    <scope>NUCLEOTIDE SEQUENCE</scope>
</reference>
<sequence>MSTIMAIIKALYPVMILGFIVPVILCDSTHMSGKSNAIDDNTNNEITKFDKNLENLVPQYSVDHSLVDNSFISSLYQQEVCRRNMVNMVYELCRPYFRA</sequence>
<feature type="transmembrane region" description="Helical" evidence="1">
    <location>
        <begin position="6"/>
        <end position="26"/>
    </location>
</feature>
<keyword evidence="1" id="KW-0812">Transmembrane</keyword>
<evidence type="ECO:0000256" key="1">
    <source>
        <dbReference type="SAM" id="Phobius"/>
    </source>
</evidence>
<keyword evidence="1" id="KW-1133">Transmembrane helix</keyword>
<protein>
    <submittedName>
        <fullName evidence="2">Uncharacterized protein</fullName>
    </submittedName>
</protein>
<evidence type="ECO:0000313" key="2">
    <source>
        <dbReference type="EMBL" id="CAD7662759.1"/>
    </source>
</evidence>
<keyword evidence="1" id="KW-0472">Membrane</keyword>
<proteinExistence type="predicted"/>
<dbReference type="Proteomes" id="UP000728032">
    <property type="component" value="Unassembled WGS sequence"/>
</dbReference>
<organism evidence="2">
    <name type="scientific">Oppiella nova</name>
    <dbReference type="NCBI Taxonomy" id="334625"/>
    <lineage>
        <taxon>Eukaryota</taxon>
        <taxon>Metazoa</taxon>
        <taxon>Ecdysozoa</taxon>
        <taxon>Arthropoda</taxon>
        <taxon>Chelicerata</taxon>
        <taxon>Arachnida</taxon>
        <taxon>Acari</taxon>
        <taxon>Acariformes</taxon>
        <taxon>Sarcoptiformes</taxon>
        <taxon>Oribatida</taxon>
        <taxon>Brachypylina</taxon>
        <taxon>Oppioidea</taxon>
        <taxon>Oppiidae</taxon>
        <taxon>Oppiella</taxon>
    </lineage>
</organism>
<name>A0A7R9QZI5_9ACAR</name>
<dbReference type="OrthoDB" id="10464394at2759"/>